<evidence type="ECO:0000313" key="7">
    <source>
        <dbReference type="EMBL" id="GJS86483.1"/>
    </source>
</evidence>
<accession>A0ABQ4ZCA6</accession>
<dbReference type="PROSITE" id="PS51999">
    <property type="entry name" value="ZF_GRF"/>
    <property type="match status" value="1"/>
</dbReference>
<evidence type="ECO:0000256" key="5">
    <source>
        <dbReference type="SAM" id="MobiDB-lite"/>
    </source>
</evidence>
<feature type="compositionally biased region" description="Low complexity" evidence="5">
    <location>
        <begin position="100"/>
        <end position="132"/>
    </location>
</feature>
<feature type="domain" description="GRF-type" evidence="6">
    <location>
        <begin position="48"/>
        <end position="94"/>
    </location>
</feature>
<dbReference type="InterPro" id="IPR036465">
    <property type="entry name" value="vWFA_dom_sf"/>
</dbReference>
<evidence type="ECO:0000259" key="6">
    <source>
        <dbReference type="PROSITE" id="PS51999"/>
    </source>
</evidence>
<protein>
    <submittedName>
        <fullName evidence="7">Retrotransposon protein, putative, ty1-copia subclass</fullName>
    </submittedName>
</protein>
<keyword evidence="3" id="KW-0862">Zinc</keyword>
<dbReference type="PANTHER" id="PTHR10223">
    <property type="entry name" value="26S PROTEASOME NON-ATPASE REGULATORY SUBUNIT 4"/>
    <property type="match status" value="1"/>
</dbReference>
<dbReference type="PANTHER" id="PTHR10223:SF0">
    <property type="entry name" value="26S PROTEASOME NON-ATPASE REGULATORY SUBUNIT 4"/>
    <property type="match status" value="1"/>
</dbReference>
<keyword evidence="2 4" id="KW-0863">Zinc-finger</keyword>
<dbReference type="SUPFAM" id="SSF53300">
    <property type="entry name" value="vWA-like"/>
    <property type="match status" value="1"/>
</dbReference>
<dbReference type="Proteomes" id="UP001151760">
    <property type="component" value="Unassembled WGS sequence"/>
</dbReference>
<reference evidence="7" key="2">
    <citation type="submission" date="2022-01" db="EMBL/GenBank/DDBJ databases">
        <authorList>
            <person name="Yamashiro T."/>
            <person name="Shiraishi A."/>
            <person name="Satake H."/>
            <person name="Nakayama K."/>
        </authorList>
    </citation>
    <scope>NUCLEOTIDE SEQUENCE</scope>
</reference>
<name>A0ABQ4ZCA6_9ASTR</name>
<evidence type="ECO:0000256" key="4">
    <source>
        <dbReference type="PROSITE-ProRule" id="PRU01343"/>
    </source>
</evidence>
<dbReference type="Pfam" id="PF13519">
    <property type="entry name" value="VWA_2"/>
    <property type="match status" value="1"/>
</dbReference>
<dbReference type="InterPro" id="IPR027040">
    <property type="entry name" value="PSMD4"/>
</dbReference>
<evidence type="ECO:0000256" key="3">
    <source>
        <dbReference type="ARBA" id="ARBA00022833"/>
    </source>
</evidence>
<evidence type="ECO:0000313" key="8">
    <source>
        <dbReference type="Proteomes" id="UP001151760"/>
    </source>
</evidence>
<keyword evidence="8" id="KW-1185">Reference proteome</keyword>
<evidence type="ECO:0000256" key="2">
    <source>
        <dbReference type="ARBA" id="ARBA00022771"/>
    </source>
</evidence>
<reference evidence="7" key="1">
    <citation type="journal article" date="2022" name="Int. J. Mol. Sci.">
        <title>Draft Genome of Tanacetum Coccineum: Genomic Comparison of Closely Related Tanacetum-Family Plants.</title>
        <authorList>
            <person name="Yamashiro T."/>
            <person name="Shiraishi A."/>
            <person name="Nakayama K."/>
            <person name="Satake H."/>
        </authorList>
    </citation>
    <scope>NUCLEOTIDE SEQUENCE</scope>
</reference>
<dbReference type="Gene3D" id="3.40.50.410">
    <property type="entry name" value="von Willebrand factor, type A domain"/>
    <property type="match status" value="2"/>
</dbReference>
<sequence length="340" mass="37718">MAEVTLICMDTSSWMQNNKSSRFLAQADAIELYCKAKIYMAPYEAFACSCGAGDVVLRESYKPKTHGKLYYACPRSKPRENTCGCKKNLWKEERVRLPVGSPGSSTTPIYSPGSSSTPIYSPGSSTLPRYSSRASTSQSYSLGTSKNAECSNCKHLLDKITILEATNCVSILAENCVSILAMGSRVNILIQPTRDLEKIMSSIQGARVDNDSMQFLDALESADHFFENKMLDKRLLVFAGGPIFWFKYHIKELATKLKVKGVAVDVVNFGDKLGPQVGVRMGPWDPSWNDNNIKGESKKENLEALVATANNYDNSRILHVPEDQISLRDHLARFVLDLFA</sequence>
<dbReference type="InterPro" id="IPR010666">
    <property type="entry name" value="Znf_GRF"/>
</dbReference>
<evidence type="ECO:0000256" key="1">
    <source>
        <dbReference type="ARBA" id="ARBA00022723"/>
    </source>
</evidence>
<gene>
    <name evidence="7" type="ORF">Tco_0769119</name>
</gene>
<proteinExistence type="predicted"/>
<feature type="region of interest" description="Disordered" evidence="5">
    <location>
        <begin position="97"/>
        <end position="132"/>
    </location>
</feature>
<organism evidence="7 8">
    <name type="scientific">Tanacetum coccineum</name>
    <dbReference type="NCBI Taxonomy" id="301880"/>
    <lineage>
        <taxon>Eukaryota</taxon>
        <taxon>Viridiplantae</taxon>
        <taxon>Streptophyta</taxon>
        <taxon>Embryophyta</taxon>
        <taxon>Tracheophyta</taxon>
        <taxon>Spermatophyta</taxon>
        <taxon>Magnoliopsida</taxon>
        <taxon>eudicotyledons</taxon>
        <taxon>Gunneridae</taxon>
        <taxon>Pentapetalae</taxon>
        <taxon>asterids</taxon>
        <taxon>campanulids</taxon>
        <taxon>Asterales</taxon>
        <taxon>Asteraceae</taxon>
        <taxon>Asteroideae</taxon>
        <taxon>Anthemideae</taxon>
        <taxon>Anthemidinae</taxon>
        <taxon>Tanacetum</taxon>
    </lineage>
</organism>
<keyword evidence="1" id="KW-0479">Metal-binding</keyword>
<dbReference type="InterPro" id="IPR002035">
    <property type="entry name" value="VWF_A"/>
</dbReference>
<comment type="caution">
    <text evidence="7">The sequence shown here is derived from an EMBL/GenBank/DDBJ whole genome shotgun (WGS) entry which is preliminary data.</text>
</comment>
<dbReference type="EMBL" id="BQNB010011127">
    <property type="protein sequence ID" value="GJS86483.1"/>
    <property type="molecule type" value="Genomic_DNA"/>
</dbReference>